<protein>
    <recommendedName>
        <fullName evidence="3">Porin</fullName>
    </recommendedName>
</protein>
<evidence type="ECO:0000313" key="1">
    <source>
        <dbReference type="EMBL" id="PIL42812.1"/>
    </source>
</evidence>
<proteinExistence type="predicted"/>
<dbReference type="EMBL" id="PDOC01000020">
    <property type="protein sequence ID" value="PIL42812.1"/>
    <property type="molecule type" value="Genomic_DNA"/>
</dbReference>
<name>A0A2G8T9X1_9BURK</name>
<organism evidence="1 2">
    <name type="scientific">Massilia eurypsychrophila</name>
    <dbReference type="NCBI Taxonomy" id="1485217"/>
    <lineage>
        <taxon>Bacteria</taxon>
        <taxon>Pseudomonadati</taxon>
        <taxon>Pseudomonadota</taxon>
        <taxon>Betaproteobacteria</taxon>
        <taxon>Burkholderiales</taxon>
        <taxon>Oxalobacteraceae</taxon>
        <taxon>Telluria group</taxon>
        <taxon>Massilia</taxon>
    </lineage>
</organism>
<reference evidence="1 2" key="1">
    <citation type="submission" date="2017-10" db="EMBL/GenBank/DDBJ databases">
        <title>Massilia psychrophilum sp. nov., a novel purple-pigmented bacterium isolated from Tianshan glacier, Xinjiang Municipality, China.</title>
        <authorList>
            <person name="Wang H."/>
        </authorList>
    </citation>
    <scope>NUCLEOTIDE SEQUENCE [LARGE SCALE GENOMIC DNA]</scope>
    <source>
        <strain evidence="1 2">JCM 30074</strain>
    </source>
</reference>
<gene>
    <name evidence="1" type="ORF">CR105_22125</name>
</gene>
<evidence type="ECO:0008006" key="3">
    <source>
        <dbReference type="Google" id="ProtNLM"/>
    </source>
</evidence>
<sequence length="388" mass="43092">MCGSVDADEAPPSFADELRNGFYSRINEFGYVLRQDTLDSPLNPGNVLGIPRDQAVLELRPDFNLKFGQVEIDFKPRLRWTHTRVVTGSSAPLRSRRDEAFVNEGSVRYRLFDRLILSYGRENLQWGPSALLSPSNPFNANNGRNNPNLELPGMDYARAVLVASPAVTMSLIANTGRGRLDARERYRKAFAAKLDYTGDDTFFSLIGSRADGERGRIGAFAGWNVTDALSIRVEGSAGHAAGADVAATDRYAVERRDRQLLVGASYTTMAGPTMSAEYFFNKDGCADVAIELCLQRRGALLDPLRPLARRRYAMFQYVDTKIGGKLNLAVRAIRNLDDRSAQLIVSVEYELGEHWLLYAIPTYSRGSRASEFGSVLRRSLFVGASYTF</sequence>
<dbReference type="SUPFAM" id="SSF56935">
    <property type="entry name" value="Porins"/>
    <property type="match status" value="1"/>
</dbReference>
<comment type="caution">
    <text evidence="1">The sequence shown here is derived from an EMBL/GenBank/DDBJ whole genome shotgun (WGS) entry which is preliminary data.</text>
</comment>
<evidence type="ECO:0000313" key="2">
    <source>
        <dbReference type="Proteomes" id="UP000230390"/>
    </source>
</evidence>
<accession>A0A2G8T9X1</accession>
<dbReference type="Proteomes" id="UP000230390">
    <property type="component" value="Unassembled WGS sequence"/>
</dbReference>
<dbReference type="AlphaFoldDB" id="A0A2G8T9X1"/>
<keyword evidence="2" id="KW-1185">Reference proteome</keyword>